<accession>A0A8H4B2X5</accession>
<keyword evidence="7" id="KW-1185">Reference proteome</keyword>
<organism evidence="6 7">
    <name type="scientific">Gigaspora margarita</name>
    <dbReference type="NCBI Taxonomy" id="4874"/>
    <lineage>
        <taxon>Eukaryota</taxon>
        <taxon>Fungi</taxon>
        <taxon>Fungi incertae sedis</taxon>
        <taxon>Mucoromycota</taxon>
        <taxon>Glomeromycotina</taxon>
        <taxon>Glomeromycetes</taxon>
        <taxon>Diversisporales</taxon>
        <taxon>Gigasporaceae</taxon>
        <taxon>Gigaspora</taxon>
    </lineage>
</organism>
<keyword evidence="2" id="KW-0862">Zinc</keyword>
<gene>
    <name evidence="6" type="ORF">F8M41_017637</name>
</gene>
<keyword evidence="4" id="KW-1133">Transmembrane helix</keyword>
<evidence type="ECO:0000256" key="3">
    <source>
        <dbReference type="SAM" id="MobiDB-lite"/>
    </source>
</evidence>
<dbReference type="SMART" id="SM00109">
    <property type="entry name" value="C1"/>
    <property type="match status" value="2"/>
</dbReference>
<protein>
    <recommendedName>
        <fullName evidence="5">Phorbol-ester/DAG-type domain-containing protein</fullName>
    </recommendedName>
</protein>
<evidence type="ECO:0000256" key="2">
    <source>
        <dbReference type="ARBA" id="ARBA00022833"/>
    </source>
</evidence>
<dbReference type="OrthoDB" id="6270916at2759"/>
<evidence type="ECO:0000256" key="1">
    <source>
        <dbReference type="ARBA" id="ARBA00022723"/>
    </source>
</evidence>
<feature type="domain" description="Phorbol-ester/DAG-type" evidence="5">
    <location>
        <begin position="441"/>
        <end position="489"/>
    </location>
</feature>
<evidence type="ECO:0000313" key="7">
    <source>
        <dbReference type="Proteomes" id="UP000439903"/>
    </source>
</evidence>
<keyword evidence="1" id="KW-0479">Metal-binding</keyword>
<dbReference type="GO" id="GO:0046872">
    <property type="term" value="F:metal ion binding"/>
    <property type="evidence" value="ECO:0007669"/>
    <property type="project" value="UniProtKB-KW"/>
</dbReference>
<keyword evidence="4" id="KW-0812">Transmembrane</keyword>
<proteinExistence type="predicted"/>
<feature type="transmembrane region" description="Helical" evidence="4">
    <location>
        <begin position="1105"/>
        <end position="1129"/>
    </location>
</feature>
<evidence type="ECO:0000313" key="6">
    <source>
        <dbReference type="EMBL" id="KAF0555251.1"/>
    </source>
</evidence>
<feature type="transmembrane region" description="Helical" evidence="4">
    <location>
        <begin position="1135"/>
        <end position="1154"/>
    </location>
</feature>
<sequence length="2304" mass="264621">MEDYSQKAYKKDGKTILLPKTDQTRKLITRILTKLKKRRRPPSAFNSYISEPDCSFNAEESCDLLNQLKDVLLVCDIQGINFAHRSPYASRDPSPSRSPHPSNKKKSPGILEIILEILNDMVQNDCRYKITTPRLIRPPNALQSVILDVAHLLINQNPHSPSWLYELGMALIPGFNCFSDALRSRLLKFYSDFLIPQLISLQNNNLNDANDTVSKLVSNNNVNSTVNYLTENENSSHINITINSEHVPIEIDQSNLGNSPKTNLDFSDNDHSVKHRRSAKRLSFSYSGDLFSDAYYTDSIYAPLLFSIFQFITIEESSLETLYQMHRTFGTMICNKPGLYYDILEIIAYGDVTSRSLALNILFYFWNNSTGHPSVGEVLPNVGYMEDLHTKENSKNKIIISRRTSISQKKSLINVEDIHLHQLYPHIFLNDLDMYAGKDDRHTSLTEQSSYHPNTCVQCSKPVFGFGLRCWGCKFSIHFRCYNSHNGGFQAEYPLNSGVHKLATPRYCDIIHSKRECIFKGCFQGDNSNSPTISENIADHKLHLINLFTLALCVVCHLPLWGVMHQGYRCELCNRFIHSSCLNSKHLETKARCKISTMNEKDVLIEYEDLCQDFRKYFDHLLIPENSISLHTYEELSMMLTILQIQDNIMQNGILAGCLVIKKQNYDPLASTSEDFERFELQEAIDLYKSYLDDDKLSLCSLSAEYWNAIKKNHHPWMMLCEDYLAHIASAIKSSNYSEPSEQDYFDQHLSVYGAEANLTSSQGTSNNPDRILATHELIKWFQENMKFRSNFSTKVILQQLVNIGFLERIDGHPILFDDNDPEKKIVECLIPLPFATECSSAVETLLTAISSCLSDVNISINECGFLFMIRRCWPGPFMSKYVLERLVYSIIEWMIDEDERLLIIGKEYTAARRLPGVRDESEDNQQQKGYFPNSAGGGAYVISRRMLKEKYILQWLSAIHELNEELFCDIVYDQIKMVYENQNQQEHIDTNEDDFQFHDRMLKCIIRLWNEGLLLTSFNEILSRWLDEVYQLMKNQPQKFVGLRTLSKVFGLIKPTQRKNHMDQITEASESNNVNASIDPIDTITKLFKNNDVQLSRALRWMELMVYAGVGLPGIVFLDYLSLLINVSPKLDQYTAFFQIIWCQVTIGLGNIIQRGTILKILSNTNEVTFDMIKKISKKGNETEIASAKSFIKTTLVLALYSYNCPLESIHNLSIVDQLPHKPPTSGTLKRKSNIMDPTPGSKVTADTPLIQMFLSYARMEKLEVRSDVVKTFCRLFTSASLIFNKDEFIISCIPKLLPSVWEALAPAYDASSDVTLQLLIRIVWTDPRFFLTSVSKVFEHPNWEVRFDGLDNLFGLFSKLDERFEVSRAGVFAYLGPIFSYFIGCIWDQEEYVRTKAITYIRAMQPQHVYLAVKCWDAYFKTASNREKTFLCRLMIKLNAKFPDWQVIEWGTLLDFLSQENIEAEEVSTTDILESYIRPDSILVVGLKRSQGEDSGSTPGQRAAEEENLRIVMLTLALQMLANGIEMTYDQITKLNYLIVSNLGFKNCRLDTVDGVLMVHLGEFEYTPEDFSQNMKMVSILGNLKRVLDTPIYLKSQNDDDMVVVEDEMAGSYFINAVLAMVNSPVDMSSLSHLMLKTWIELLLIIVYKHKIVQDKIDKERLREREENLVNAIKKTFELIPKNITEENKQLIIELSTSLLRRAHMLTVTILGTQIITIGKLLTKHRNDTNSTLVMSAKTFLRTAFLTFARHGLFVLIFKDQAVANDDNEELDMFKVLQDVIGDEQITYEEPSGPIYLRDEPLRDVFNQLFKFTNKTAVSSVLCSLNKYVELVHSKLFDDKLINDLGAFLTKLSKHTSEWKPTDWDVNPVLNMISILIRNNPSHIKDIMISIKSFLKHAIHKCAITIESLIKLMAAYKAVVEIIAPDDIKTNAFGEVILEELKNALRGARIRMSRDTLIILLQLILWDMQPSIHKLFQDIEQKFDGTKIFQHFYFSNVSDNLFDDCVNFLESPPATKQYSEKEFKVGVCISQLAVSMCNQKYDLLSKIFLWQRQIDTRRTIRLLNWILLGISMTDISTGLITTIFDFQDNIIDLLSHTLIQPFNEVVGADQNYLYTQSGELAYQSFVLIKIWTILCFKQSSLSTAHLVQQDRPKIVGAPRTHQRLTASLTMAERRFWNSIWPSMKKQLIGSIIGRDVQPNGIAYWEMFMDLITFLRLCGSDITMLHSQEWYILLDSLEPENESPATASFHQKVKQVRAMFDDPPLMMQEDTLSQQLFLEMRESMRLYCEINTAGGGRLFGAYY</sequence>
<dbReference type="InterPro" id="IPR046349">
    <property type="entry name" value="C1-like_sf"/>
</dbReference>
<dbReference type="PROSITE" id="PS50081">
    <property type="entry name" value="ZF_DAG_PE_2"/>
    <property type="match status" value="2"/>
</dbReference>
<feature type="domain" description="Phorbol-ester/DAG-type" evidence="5">
    <location>
        <begin position="539"/>
        <end position="593"/>
    </location>
</feature>
<dbReference type="InterPro" id="IPR002219">
    <property type="entry name" value="PKC_DAG/PE"/>
</dbReference>
<reference evidence="6 7" key="1">
    <citation type="journal article" date="2019" name="Environ. Microbiol.">
        <title>At the nexus of three kingdoms: the genome of the mycorrhizal fungus Gigaspora margarita provides insights into plant, endobacterial and fungal interactions.</title>
        <authorList>
            <person name="Venice F."/>
            <person name="Ghignone S."/>
            <person name="Salvioli di Fossalunga A."/>
            <person name="Amselem J."/>
            <person name="Novero M."/>
            <person name="Xianan X."/>
            <person name="Sedzielewska Toro K."/>
            <person name="Morin E."/>
            <person name="Lipzen A."/>
            <person name="Grigoriev I.V."/>
            <person name="Henrissat B."/>
            <person name="Martin F.M."/>
            <person name="Bonfante P."/>
        </authorList>
    </citation>
    <scope>NUCLEOTIDE SEQUENCE [LARGE SCALE GENOMIC DNA]</scope>
    <source>
        <strain evidence="6 7">BEG34</strain>
    </source>
</reference>
<dbReference type="Proteomes" id="UP000439903">
    <property type="component" value="Unassembled WGS sequence"/>
</dbReference>
<dbReference type="EMBL" id="WTPW01000042">
    <property type="protein sequence ID" value="KAF0555251.1"/>
    <property type="molecule type" value="Genomic_DNA"/>
</dbReference>
<evidence type="ECO:0000256" key="4">
    <source>
        <dbReference type="SAM" id="Phobius"/>
    </source>
</evidence>
<comment type="caution">
    <text evidence="6">The sequence shown here is derived from an EMBL/GenBank/DDBJ whole genome shotgun (WGS) entry which is preliminary data.</text>
</comment>
<dbReference type="Gene3D" id="3.30.60.20">
    <property type="match status" value="1"/>
</dbReference>
<evidence type="ECO:0000259" key="5">
    <source>
        <dbReference type="PROSITE" id="PS50081"/>
    </source>
</evidence>
<dbReference type="CDD" id="cd00029">
    <property type="entry name" value="C1"/>
    <property type="match status" value="2"/>
</dbReference>
<dbReference type="InterPro" id="IPR016024">
    <property type="entry name" value="ARM-type_fold"/>
</dbReference>
<feature type="region of interest" description="Disordered" evidence="3">
    <location>
        <begin position="86"/>
        <end position="106"/>
    </location>
</feature>
<keyword evidence="4" id="KW-0472">Membrane</keyword>
<dbReference type="SUPFAM" id="SSF57889">
    <property type="entry name" value="Cysteine-rich domain"/>
    <property type="match status" value="2"/>
</dbReference>
<name>A0A8H4B2X5_GIGMA</name>
<feature type="compositionally biased region" description="Low complexity" evidence="3">
    <location>
        <begin position="86"/>
        <end position="101"/>
    </location>
</feature>
<dbReference type="SUPFAM" id="SSF48371">
    <property type="entry name" value="ARM repeat"/>
    <property type="match status" value="1"/>
</dbReference>